<reference evidence="2" key="1">
    <citation type="journal article" date="2019" name="Environ. Microbiol.">
        <title>Fungal ecological strategies reflected in gene transcription - a case study of two litter decomposers.</title>
        <authorList>
            <person name="Barbi F."/>
            <person name="Kohler A."/>
            <person name="Barry K."/>
            <person name="Baskaran P."/>
            <person name="Daum C."/>
            <person name="Fauchery L."/>
            <person name="Ihrmark K."/>
            <person name="Kuo A."/>
            <person name="LaButti K."/>
            <person name="Lipzen A."/>
            <person name="Morin E."/>
            <person name="Grigoriev I.V."/>
            <person name="Henrissat B."/>
            <person name="Lindahl B."/>
            <person name="Martin F."/>
        </authorList>
    </citation>
    <scope>NUCLEOTIDE SEQUENCE</scope>
    <source>
        <strain evidence="2">JB14</strain>
    </source>
</reference>
<name>A0A6A4GPB1_9AGAR</name>
<feature type="region of interest" description="Disordered" evidence="1">
    <location>
        <begin position="328"/>
        <end position="350"/>
    </location>
</feature>
<dbReference type="EMBL" id="ML769818">
    <property type="protein sequence ID" value="KAE9387170.1"/>
    <property type="molecule type" value="Genomic_DNA"/>
</dbReference>
<feature type="region of interest" description="Disordered" evidence="1">
    <location>
        <begin position="246"/>
        <end position="276"/>
    </location>
</feature>
<organism evidence="2 3">
    <name type="scientific">Gymnopus androsaceus JB14</name>
    <dbReference type="NCBI Taxonomy" id="1447944"/>
    <lineage>
        <taxon>Eukaryota</taxon>
        <taxon>Fungi</taxon>
        <taxon>Dikarya</taxon>
        <taxon>Basidiomycota</taxon>
        <taxon>Agaricomycotina</taxon>
        <taxon>Agaricomycetes</taxon>
        <taxon>Agaricomycetidae</taxon>
        <taxon>Agaricales</taxon>
        <taxon>Marasmiineae</taxon>
        <taxon>Omphalotaceae</taxon>
        <taxon>Gymnopus</taxon>
    </lineage>
</organism>
<dbReference type="Proteomes" id="UP000799118">
    <property type="component" value="Unassembled WGS sequence"/>
</dbReference>
<dbReference type="OrthoDB" id="630188at2759"/>
<protein>
    <submittedName>
        <fullName evidence="2">Uncharacterized protein</fullName>
    </submittedName>
</protein>
<evidence type="ECO:0000313" key="3">
    <source>
        <dbReference type="Proteomes" id="UP000799118"/>
    </source>
</evidence>
<evidence type="ECO:0000256" key="1">
    <source>
        <dbReference type="SAM" id="MobiDB-lite"/>
    </source>
</evidence>
<accession>A0A6A4GPB1</accession>
<gene>
    <name evidence="2" type="ORF">BT96DRAFT_1081005</name>
</gene>
<evidence type="ECO:0000313" key="2">
    <source>
        <dbReference type="EMBL" id="KAE9387170.1"/>
    </source>
</evidence>
<feature type="compositionally biased region" description="Low complexity" evidence="1">
    <location>
        <begin position="329"/>
        <end position="342"/>
    </location>
</feature>
<dbReference type="AlphaFoldDB" id="A0A6A4GPB1"/>
<proteinExistence type="predicted"/>
<sequence>MALLSLSRLYTKLLILGSTLTFLLLLYTLSLSSIKSLTSSLNIGSSSESYSCSPQSYSAGQWSYKPRTNSTALVHPMDTLTFAGFQGCASNREVYWHLGVGPTRDNENEGVDGVGKGMWDRFPVVSSWKWETEEGCNMRPFDAEELVRSLVEDGGWLLIGDSMTESEPLLLPLLPPLPTRHRYPDYVKNPYFDRAWPQHLYLNPESCPEWTPLRYPPGFNITSTPLVTFRRVDLLLSKEELEGLYETSTPHRRQYPPTPQHRRQSEPELPSSPRAKRPLFTEETIWTLSPSIYLRSLFLSPLPEANYATMIVSTAGHWTAPGLFGAFDNTSSTTEGENNSTSKDGEDADPGGIDALIPFFGEAMEMWADSVQEDLDRDEGVVLGGYRFFRPHRSTPLRAKRQVLVRAYLPGHEDCHSYRRPWDEMPANPWVWGWYNWPVLSSLLTNALLCVTQDLLQNRNKYPNIHYLGIDRPARLRPDAHATGDCLHIMTGAGVLEGWSEYIWHWVSSERS</sequence>
<keyword evidence="3" id="KW-1185">Reference proteome</keyword>